<dbReference type="InterPro" id="IPR024002">
    <property type="entry name" value="For/NO2_transpt_CS"/>
</dbReference>
<dbReference type="InterPro" id="IPR000292">
    <property type="entry name" value="For/NO2_transpt"/>
</dbReference>
<dbReference type="GO" id="GO:0005886">
    <property type="term" value="C:plasma membrane"/>
    <property type="evidence" value="ECO:0007669"/>
    <property type="project" value="TreeGrafter"/>
</dbReference>
<evidence type="ECO:0000256" key="2">
    <source>
        <dbReference type="ARBA" id="ARBA00022692"/>
    </source>
</evidence>
<keyword evidence="4 6" id="KW-0472">Membrane</keyword>
<feature type="transmembrane region" description="Helical" evidence="6">
    <location>
        <begin position="155"/>
        <end position="173"/>
    </location>
</feature>
<feature type="transmembrane region" description="Helical" evidence="6">
    <location>
        <begin position="59"/>
        <end position="83"/>
    </location>
</feature>
<evidence type="ECO:0000256" key="5">
    <source>
        <dbReference type="ARBA" id="ARBA00049660"/>
    </source>
</evidence>
<evidence type="ECO:0000313" key="7">
    <source>
        <dbReference type="EMBL" id="QGU95898.1"/>
    </source>
</evidence>
<dbReference type="PANTHER" id="PTHR30520">
    <property type="entry name" value="FORMATE TRANSPORTER-RELATED"/>
    <property type="match status" value="1"/>
</dbReference>
<feature type="transmembrane region" description="Helical" evidence="6">
    <location>
        <begin position="228"/>
        <end position="253"/>
    </location>
</feature>
<dbReference type="InterPro" id="IPR023271">
    <property type="entry name" value="Aquaporin-like"/>
</dbReference>
<dbReference type="EMBL" id="CP046522">
    <property type="protein sequence ID" value="QGU95898.1"/>
    <property type="molecule type" value="Genomic_DNA"/>
</dbReference>
<keyword evidence="2 6" id="KW-0812">Transmembrane</keyword>
<dbReference type="PROSITE" id="PS01005">
    <property type="entry name" value="FORMATE_NITRITE_TP_1"/>
    <property type="match status" value="1"/>
</dbReference>
<accession>A0A6I6F6C3</accession>
<organism evidence="7 8">
    <name type="scientific">Clostridium bovifaecis</name>
    <dbReference type="NCBI Taxonomy" id="2184719"/>
    <lineage>
        <taxon>Bacteria</taxon>
        <taxon>Bacillati</taxon>
        <taxon>Bacillota</taxon>
        <taxon>Clostridia</taxon>
        <taxon>Eubacteriales</taxon>
        <taxon>Clostridiaceae</taxon>
        <taxon>Clostridium</taxon>
    </lineage>
</organism>
<dbReference type="Gene3D" id="1.20.1080.10">
    <property type="entry name" value="Glycerol uptake facilitator protein"/>
    <property type="match status" value="1"/>
</dbReference>
<keyword evidence="8" id="KW-1185">Reference proteome</keyword>
<dbReference type="PANTHER" id="PTHR30520:SF6">
    <property type="entry name" value="FORMATE_NITRATE FAMILY TRANSPORTER (EUROFUNG)"/>
    <property type="match status" value="1"/>
</dbReference>
<feature type="transmembrane region" description="Helical" evidence="6">
    <location>
        <begin position="185"/>
        <end position="208"/>
    </location>
</feature>
<feature type="transmembrane region" description="Helical" evidence="6">
    <location>
        <begin position="104"/>
        <end position="126"/>
    </location>
</feature>
<gene>
    <name evidence="7" type="ORF">GOM49_13070</name>
</gene>
<evidence type="ECO:0000313" key="8">
    <source>
        <dbReference type="Proteomes" id="UP000422764"/>
    </source>
</evidence>
<comment type="subcellular location">
    <subcellularLocation>
        <location evidence="1">Membrane</location>
        <topology evidence="1">Multi-pass membrane protein</topology>
    </subcellularLocation>
</comment>
<evidence type="ECO:0000256" key="3">
    <source>
        <dbReference type="ARBA" id="ARBA00022989"/>
    </source>
</evidence>
<evidence type="ECO:0000256" key="4">
    <source>
        <dbReference type="ARBA" id="ARBA00023136"/>
    </source>
</evidence>
<sequence length="279" mass="30891">MKTPDKITESLFNKSIEFLNKPVKEILIGGVLAGIFVSLAAITSVTVCSDMSSYFGNGFTKLIFGVVFTLGLTLIVLSGSELFTGSNLHIVSIYKDKRSIKKVFRNWMLIYLSNFIGAIILTFLVFKAGVLNDVSIQKYIINITKSKLNLTMTEAFTRGILCNFLVCLAVRVGEASEEVSGKIMGYIYVIGAFVINSFEHSIANMFFIPTGILVGSRNGIYFSWKAFFVGNLLPVTIGNIIGGGIFVGIVYYIMHSKYFNTKSASNKLRNIKGDRYENF</sequence>
<dbReference type="PROSITE" id="PS01006">
    <property type="entry name" value="FORMATE_NITRITE_TP_2"/>
    <property type="match status" value="1"/>
</dbReference>
<evidence type="ECO:0000256" key="1">
    <source>
        <dbReference type="ARBA" id="ARBA00004141"/>
    </source>
</evidence>
<dbReference type="GO" id="GO:0015499">
    <property type="term" value="F:formate transmembrane transporter activity"/>
    <property type="evidence" value="ECO:0007669"/>
    <property type="project" value="TreeGrafter"/>
</dbReference>
<proteinExistence type="inferred from homology"/>
<dbReference type="AlphaFoldDB" id="A0A6I6F6C3"/>
<dbReference type="Proteomes" id="UP000422764">
    <property type="component" value="Chromosome"/>
</dbReference>
<dbReference type="Pfam" id="PF01226">
    <property type="entry name" value="Form_Nir_trans"/>
    <property type="match status" value="1"/>
</dbReference>
<keyword evidence="3 6" id="KW-1133">Transmembrane helix</keyword>
<protein>
    <submittedName>
        <fullName evidence="7">Formate/nitrite transporter family protein</fullName>
    </submittedName>
</protein>
<comment type="similarity">
    <text evidence="5">Belongs to the FNT transporter (TC 1.A.16) family.</text>
</comment>
<name>A0A6I6F6C3_9CLOT</name>
<feature type="transmembrane region" description="Helical" evidence="6">
    <location>
        <begin position="26"/>
        <end position="47"/>
    </location>
</feature>
<reference evidence="7 8" key="1">
    <citation type="submission" date="2019-12" db="EMBL/GenBank/DDBJ databases">
        <title>Genome sequenceing of Clostridium bovifaecis.</title>
        <authorList>
            <person name="Yao Y."/>
        </authorList>
    </citation>
    <scope>NUCLEOTIDE SEQUENCE [LARGE SCALE GENOMIC DNA]</scope>
    <source>
        <strain evidence="7 8">BXX</strain>
    </source>
</reference>
<evidence type="ECO:0000256" key="6">
    <source>
        <dbReference type="SAM" id="Phobius"/>
    </source>
</evidence>